<proteinExistence type="predicted"/>
<protein>
    <recommendedName>
        <fullName evidence="2">Dihydrodipicolinate synthase family protein</fullName>
    </recommendedName>
</protein>
<evidence type="ECO:0008006" key="2">
    <source>
        <dbReference type="Google" id="ProtNLM"/>
    </source>
</evidence>
<name>A0A382PIY2_9ZZZZ</name>
<dbReference type="AlphaFoldDB" id="A0A382PIY2"/>
<organism evidence="1">
    <name type="scientific">marine metagenome</name>
    <dbReference type="NCBI Taxonomy" id="408172"/>
    <lineage>
        <taxon>unclassified sequences</taxon>
        <taxon>metagenomes</taxon>
        <taxon>ecological metagenomes</taxon>
    </lineage>
</organism>
<reference evidence="1" key="1">
    <citation type="submission" date="2018-05" db="EMBL/GenBank/DDBJ databases">
        <authorList>
            <person name="Lanie J.A."/>
            <person name="Ng W.-L."/>
            <person name="Kazmierczak K.M."/>
            <person name="Andrzejewski T.M."/>
            <person name="Davidsen T.M."/>
            <person name="Wayne K.J."/>
            <person name="Tettelin H."/>
            <person name="Glass J.I."/>
            <person name="Rusch D."/>
            <person name="Podicherti R."/>
            <person name="Tsui H.-C.T."/>
            <person name="Winkler M.E."/>
        </authorList>
    </citation>
    <scope>NUCLEOTIDE SEQUENCE</scope>
</reference>
<gene>
    <name evidence="1" type="ORF">METZ01_LOCUS326193</name>
</gene>
<dbReference type="EMBL" id="UINC01107742">
    <property type="protein sequence ID" value="SVC73339.1"/>
    <property type="molecule type" value="Genomic_DNA"/>
</dbReference>
<sequence>IHTFMAQVDNSYNNILPPLSILNDNDRKKLFEKLKKINFNISNSLAA</sequence>
<accession>A0A382PIY2</accession>
<evidence type="ECO:0000313" key="1">
    <source>
        <dbReference type="EMBL" id="SVC73339.1"/>
    </source>
</evidence>
<feature type="non-terminal residue" evidence="1">
    <location>
        <position position="1"/>
    </location>
</feature>